<dbReference type="AlphaFoldDB" id="A0A5C8GMZ4"/>
<accession>A0A5C8GMZ4</accession>
<keyword evidence="2" id="KW-0675">Receptor</keyword>
<feature type="signal peptide" evidence="1">
    <location>
        <begin position="1"/>
        <end position="19"/>
    </location>
</feature>
<protein>
    <submittedName>
        <fullName evidence="2">Hemin receptor</fullName>
    </submittedName>
</protein>
<dbReference type="SUPFAM" id="SSF56935">
    <property type="entry name" value="Porins"/>
    <property type="match status" value="1"/>
</dbReference>
<comment type="caution">
    <text evidence="2">The sequence shown here is derived from an EMBL/GenBank/DDBJ whole genome shotgun (WGS) entry which is preliminary data.</text>
</comment>
<evidence type="ECO:0000313" key="2">
    <source>
        <dbReference type="EMBL" id="TXJ63385.1"/>
    </source>
</evidence>
<organism evidence="2 3">
    <name type="scientific">Prevotella brunnea</name>
    <dbReference type="NCBI Taxonomy" id="2508867"/>
    <lineage>
        <taxon>Bacteria</taxon>
        <taxon>Pseudomonadati</taxon>
        <taxon>Bacteroidota</taxon>
        <taxon>Bacteroidia</taxon>
        <taxon>Bacteroidales</taxon>
        <taxon>Prevotellaceae</taxon>
        <taxon>Prevotella</taxon>
    </lineage>
</organism>
<dbReference type="Proteomes" id="UP000321612">
    <property type="component" value="Unassembled WGS sequence"/>
</dbReference>
<dbReference type="EMBL" id="SDIK01000005">
    <property type="protein sequence ID" value="TXJ63385.1"/>
    <property type="molecule type" value="Genomic_DNA"/>
</dbReference>
<feature type="chain" id="PRO_5023150857" evidence="1">
    <location>
        <begin position="20"/>
        <end position="535"/>
    </location>
</feature>
<gene>
    <name evidence="2" type="ORF">ETF27_00470</name>
</gene>
<sequence>MRIQHFLLAASLVSLPAIAQETYENARISGEDLNGTARYVGMGGALEALGADISTMGSNPAGIGLFRHSNASISGGLIIQGKGNEFANGNKTNASFDQAGFVYSTRTRKDSYLNFGFNYHKGKNFNFILNAANSLNGSSQNRQSYLKGLIGNEASGGFSVGQNKQGEYFGYVDDKSTYTALTYSTVDYLYWNTMIPDAKDGKFYTYDADAYQFDRSNTGYISNYDFNISGNIHDKVFLGITFGVKDVHYKGYSEYHELLSNGGGSVTLADNRRITGSGFDVTAGIIVRPMQNSPFRIGVYVKTPTWFDLTTENYTNIANNSTEGGTYDKGSITNSYDFKIWTPWKFGVSLGHTIDNYFAFGLTYEYEDYSAINTRINDDSYIDYYYGDLYQSTSADQFMNNHTEKALKGVSTLKLGAEVKPIDNLAVRFGYNYVGPKYSSSAQKDSGLMSYGSSYASATDFTNWKSTNRFTIGLGYIVDKFSVDLAYQYSTQKGEFYPFSAMSVNDGGQTYANVPTMTKVQNDRSQLLMTVGYHF</sequence>
<proteinExistence type="predicted"/>
<evidence type="ECO:0000313" key="3">
    <source>
        <dbReference type="Proteomes" id="UP000321612"/>
    </source>
</evidence>
<dbReference type="RefSeq" id="WP_130829746.1">
    <property type="nucleotide sequence ID" value="NZ_SDIK01000005.1"/>
</dbReference>
<evidence type="ECO:0000256" key="1">
    <source>
        <dbReference type="SAM" id="SignalP"/>
    </source>
</evidence>
<reference evidence="3" key="1">
    <citation type="submission" date="2019-05" db="EMBL/GenBank/DDBJ databases">
        <title>Prevotella brunnea sp. nov., isolated from a wound of a patient.</title>
        <authorList>
            <person name="Buhl M."/>
        </authorList>
    </citation>
    <scope>NUCLEOTIDE SEQUENCE [LARGE SCALE GENOMIC DNA]</scope>
    <source>
        <strain evidence="3">A2672</strain>
    </source>
</reference>
<dbReference type="OrthoDB" id="9765571at2"/>
<name>A0A5C8GMZ4_9BACT</name>
<dbReference type="Gene3D" id="2.40.160.60">
    <property type="entry name" value="Outer membrane protein transport protein (OMPP1/FadL/TodX)"/>
    <property type="match status" value="1"/>
</dbReference>
<keyword evidence="1" id="KW-0732">Signal</keyword>
<keyword evidence="3" id="KW-1185">Reference proteome</keyword>